<accession>M8B148</accession>
<name>M8B148_AEGTA</name>
<organism evidence="3">
    <name type="scientific">Aegilops tauschii</name>
    <name type="common">Tausch's goatgrass</name>
    <name type="synonym">Aegilops squarrosa</name>
    <dbReference type="NCBI Taxonomy" id="37682"/>
    <lineage>
        <taxon>Eukaryota</taxon>
        <taxon>Viridiplantae</taxon>
        <taxon>Streptophyta</taxon>
        <taxon>Embryophyta</taxon>
        <taxon>Tracheophyta</taxon>
        <taxon>Spermatophyta</taxon>
        <taxon>Magnoliopsida</taxon>
        <taxon>Liliopsida</taxon>
        <taxon>Poales</taxon>
        <taxon>Poaceae</taxon>
        <taxon>BOP clade</taxon>
        <taxon>Pooideae</taxon>
        <taxon>Triticodae</taxon>
        <taxon>Triticeae</taxon>
        <taxon>Triticinae</taxon>
        <taxon>Aegilops</taxon>
    </lineage>
</organism>
<evidence type="ECO:0000313" key="3">
    <source>
        <dbReference type="EnsemblPlants" id="EMT07275"/>
    </source>
</evidence>
<dbReference type="EnsemblPlants" id="EMT07275">
    <property type="protein sequence ID" value="EMT07275"/>
    <property type="gene ID" value="F775_30507"/>
</dbReference>
<comment type="subcellular location">
    <subcellularLocation>
        <location evidence="1">Membrane</location>
        <topology evidence="1">Multi-pass membrane protein</topology>
    </subcellularLocation>
</comment>
<proteinExistence type="predicted"/>
<evidence type="ECO:0000259" key="2">
    <source>
        <dbReference type="Pfam" id="PF12076"/>
    </source>
</evidence>
<dbReference type="AlphaFoldDB" id="M8B148"/>
<dbReference type="InterPro" id="IPR021940">
    <property type="entry name" value="CER1-like_C"/>
</dbReference>
<reference evidence="3" key="1">
    <citation type="submission" date="2015-06" db="UniProtKB">
        <authorList>
            <consortium name="EnsemblPlants"/>
        </authorList>
    </citation>
    <scope>IDENTIFICATION</scope>
</reference>
<evidence type="ECO:0000256" key="1">
    <source>
        <dbReference type="ARBA" id="ARBA00004141"/>
    </source>
</evidence>
<protein>
    <recommendedName>
        <fullName evidence="2">Very-long-chain aldehyde decarbonylase CER1-like C-terminal domain-containing protein</fullName>
    </recommendedName>
</protein>
<dbReference type="GO" id="GO:0016020">
    <property type="term" value="C:membrane"/>
    <property type="evidence" value="ECO:0007669"/>
    <property type="project" value="UniProtKB-SubCell"/>
</dbReference>
<dbReference type="ExpressionAtlas" id="M8B148">
    <property type="expression patterns" value="baseline"/>
</dbReference>
<feature type="domain" description="Very-long-chain aldehyde decarbonylase CER1-like C-terminal" evidence="2">
    <location>
        <begin position="1"/>
        <end position="126"/>
    </location>
</feature>
<dbReference type="Pfam" id="PF12076">
    <property type="entry name" value="CER1-like_C"/>
    <property type="match status" value="1"/>
</dbReference>
<sequence length="183" mass="21035">MNQKNEYDMLKLRVLESSTAYLKFSSDEIPQIWIGDIIDDKQQRRAPSRTIFIPTSQFPLKKTRKDCTYLSTPAMKIPETMQNVHACENWLPRRVMSAWRIAGIIHAQEGWNMHECGDDMMDIEKIEDMSRTKQSVENHVLDSHAKQGCANTHLRSKFSAAHAPSDILLNTANILTLNYARSD</sequence>